<keyword evidence="1" id="KW-0472">Membrane</keyword>
<comment type="caution">
    <text evidence="2">The sequence shown here is derived from an EMBL/GenBank/DDBJ whole genome shotgun (WGS) entry which is preliminary data.</text>
</comment>
<proteinExistence type="predicted"/>
<feature type="transmembrane region" description="Helical" evidence="1">
    <location>
        <begin position="126"/>
        <end position="146"/>
    </location>
</feature>
<dbReference type="Proteomes" id="UP000054537">
    <property type="component" value="Unassembled WGS sequence"/>
</dbReference>
<accession>A0A0A6UNM8</accession>
<evidence type="ECO:0008006" key="4">
    <source>
        <dbReference type="Google" id="ProtNLM"/>
    </source>
</evidence>
<dbReference type="STRING" id="1869.MB27_15445"/>
<feature type="transmembrane region" description="Helical" evidence="1">
    <location>
        <begin position="50"/>
        <end position="72"/>
    </location>
</feature>
<gene>
    <name evidence="2" type="ORF">MB27_15445</name>
</gene>
<dbReference type="AlphaFoldDB" id="A0A0A6UNM8"/>
<evidence type="ECO:0000256" key="1">
    <source>
        <dbReference type="SAM" id="Phobius"/>
    </source>
</evidence>
<keyword evidence="1" id="KW-1133">Transmembrane helix</keyword>
<name>A0A0A6UNM8_ACTUT</name>
<reference evidence="2 3" key="1">
    <citation type="submission" date="2014-10" db="EMBL/GenBank/DDBJ databases">
        <title>Draft genome sequence of Actinoplanes utahensis NRRL 12052.</title>
        <authorList>
            <person name="Velasco-Bucheli B."/>
            <person name="del Cerro C."/>
            <person name="Hormigo D."/>
            <person name="Garcia J.L."/>
            <person name="Acebal C."/>
            <person name="Arroyo M."/>
            <person name="de la Mata I."/>
        </authorList>
    </citation>
    <scope>NUCLEOTIDE SEQUENCE [LARGE SCALE GENOMIC DNA]</scope>
    <source>
        <strain evidence="2 3">NRRL 12052</strain>
    </source>
</reference>
<evidence type="ECO:0000313" key="3">
    <source>
        <dbReference type="Proteomes" id="UP000054537"/>
    </source>
</evidence>
<feature type="transmembrane region" description="Helical" evidence="1">
    <location>
        <begin position="93"/>
        <end position="114"/>
    </location>
</feature>
<keyword evidence="1" id="KW-0812">Transmembrane</keyword>
<sequence>MGWRRGHTLIRVISFEEIVTRHSRTFLFGTCAASVVVGVLAQIFHDGVGVALVVAAMLVALFFVVFGLLAGTDRYGSPAVLVRADGPSFETPVVPLNVLSAAGLMVLWLAFLLPERVGEVLRGEETWLASLPVTLVWLPILGALWWRAAKKPGRLLPAGVEIRGARGPVLLRWEEIAPEDVSVVDRFAIRGVGVRSRAFFMVSTKPGRLASIIRQYAADPTHRPAIGSAAELARLTGTGS</sequence>
<feature type="transmembrane region" description="Helical" evidence="1">
    <location>
        <begin position="25"/>
        <end position="44"/>
    </location>
</feature>
<organism evidence="2 3">
    <name type="scientific">Actinoplanes utahensis</name>
    <dbReference type="NCBI Taxonomy" id="1869"/>
    <lineage>
        <taxon>Bacteria</taxon>
        <taxon>Bacillati</taxon>
        <taxon>Actinomycetota</taxon>
        <taxon>Actinomycetes</taxon>
        <taxon>Micromonosporales</taxon>
        <taxon>Micromonosporaceae</taxon>
        <taxon>Actinoplanes</taxon>
    </lineage>
</organism>
<protein>
    <recommendedName>
        <fullName evidence="4">PH domain-containing protein</fullName>
    </recommendedName>
</protein>
<keyword evidence="3" id="KW-1185">Reference proteome</keyword>
<evidence type="ECO:0000313" key="2">
    <source>
        <dbReference type="EMBL" id="KHD76683.1"/>
    </source>
</evidence>
<dbReference type="EMBL" id="JRTT01000016">
    <property type="protein sequence ID" value="KHD76683.1"/>
    <property type="molecule type" value="Genomic_DNA"/>
</dbReference>